<reference evidence="1 2" key="1">
    <citation type="submission" date="2018-06" db="EMBL/GenBank/DDBJ databases">
        <title>A transcriptomic atlas of mushroom development highlights an independent origin of complex multicellularity.</title>
        <authorList>
            <consortium name="DOE Joint Genome Institute"/>
            <person name="Krizsan K."/>
            <person name="Almasi E."/>
            <person name="Merenyi Z."/>
            <person name="Sahu N."/>
            <person name="Viragh M."/>
            <person name="Koszo T."/>
            <person name="Mondo S."/>
            <person name="Kiss B."/>
            <person name="Balint B."/>
            <person name="Kues U."/>
            <person name="Barry K."/>
            <person name="Hegedus J.C."/>
            <person name="Henrissat B."/>
            <person name="Johnson J."/>
            <person name="Lipzen A."/>
            <person name="Ohm R."/>
            <person name="Nagy I."/>
            <person name="Pangilinan J."/>
            <person name="Yan J."/>
            <person name="Xiong Y."/>
            <person name="Grigoriev I.V."/>
            <person name="Hibbett D.S."/>
            <person name="Nagy L.G."/>
        </authorList>
    </citation>
    <scope>NUCLEOTIDE SEQUENCE [LARGE SCALE GENOMIC DNA]</scope>
    <source>
        <strain evidence="1 2">SZMC22713</strain>
    </source>
</reference>
<name>A0A4Y7Q0U9_9AGAM</name>
<dbReference type="Proteomes" id="UP000294933">
    <property type="component" value="Unassembled WGS sequence"/>
</dbReference>
<protein>
    <submittedName>
        <fullName evidence="1">Uncharacterized protein</fullName>
    </submittedName>
</protein>
<sequence>MSDHHSTQIKPDALQGRIHPLSDLYHGQRNPSTSTFSSFSTSSTIPGVGMISGRAIKRVGGAIVQLAEEAVIWRRLRFIRRQFDDEISRRKLLSDPKTLYNVVADIVELLKPGHAMGFSDYGYPMRIVREATRMFHVMERWAWQADRQSWWTHNIATHMLKCHCDLYWSLQHPAQMASVVQQILRISTKYTLNLHEIHNIEETERQHDELFKDMALPILYDFVASCSFHMVSRLQIVSMVSLFICLYSKIGSFPEELLENNAYQECLRISYNALISQQLSDKHLLFLSIIAFEPLLDLDNLACPENSQPNTLLWSDLGTIYETWTDVTLLHKTWLPDRHVTTDVVTLESFRQYLRVALIPHNHDHIQLRRNASYILECLGRVSCEYDAKSVLSKGLLQLVDQISAELVVLNMTDPEDELASQAPTPVRNWRAPPLSTALVTHSPISELDSDGPGGMERIMESAVMKLDQRSGS</sequence>
<dbReference type="VEuPathDB" id="FungiDB:BD410DRAFT_790025"/>
<keyword evidence="2" id="KW-1185">Reference proteome</keyword>
<dbReference type="EMBL" id="ML170182">
    <property type="protein sequence ID" value="TDL21264.1"/>
    <property type="molecule type" value="Genomic_DNA"/>
</dbReference>
<gene>
    <name evidence="1" type="ORF">BD410DRAFT_790025</name>
</gene>
<organism evidence="1 2">
    <name type="scientific">Rickenella mellea</name>
    <dbReference type="NCBI Taxonomy" id="50990"/>
    <lineage>
        <taxon>Eukaryota</taxon>
        <taxon>Fungi</taxon>
        <taxon>Dikarya</taxon>
        <taxon>Basidiomycota</taxon>
        <taxon>Agaricomycotina</taxon>
        <taxon>Agaricomycetes</taxon>
        <taxon>Hymenochaetales</taxon>
        <taxon>Rickenellaceae</taxon>
        <taxon>Rickenella</taxon>
    </lineage>
</organism>
<dbReference type="AlphaFoldDB" id="A0A4Y7Q0U9"/>
<evidence type="ECO:0000313" key="2">
    <source>
        <dbReference type="Proteomes" id="UP000294933"/>
    </source>
</evidence>
<evidence type="ECO:0000313" key="1">
    <source>
        <dbReference type="EMBL" id="TDL21264.1"/>
    </source>
</evidence>
<proteinExistence type="predicted"/>
<accession>A0A4Y7Q0U9</accession>